<evidence type="ECO:0000259" key="3">
    <source>
        <dbReference type="Pfam" id="PF00535"/>
    </source>
</evidence>
<keyword evidence="1" id="KW-0328">Glycosyltransferase</keyword>
<dbReference type="InterPro" id="IPR029044">
    <property type="entry name" value="Nucleotide-diphossugar_trans"/>
</dbReference>
<dbReference type="Pfam" id="PF00535">
    <property type="entry name" value="Glycos_transf_2"/>
    <property type="match status" value="1"/>
</dbReference>
<gene>
    <name evidence="4" type="ORF">CLV62_12022</name>
</gene>
<protein>
    <submittedName>
        <fullName evidence="4">Glycosyltransferase involved in cell wall biosynthesis</fullName>
    </submittedName>
</protein>
<dbReference type="Proteomes" id="UP000247973">
    <property type="component" value="Unassembled WGS sequence"/>
</dbReference>
<evidence type="ECO:0000256" key="2">
    <source>
        <dbReference type="ARBA" id="ARBA00022679"/>
    </source>
</evidence>
<evidence type="ECO:0000313" key="4">
    <source>
        <dbReference type="EMBL" id="PXV62335.1"/>
    </source>
</evidence>
<keyword evidence="5" id="KW-1185">Reference proteome</keyword>
<sequence>MGHYLERCVGSILNQGIKESLFEIIIVNDGSTDNSAQVINDLAKDSPCIKYLHTENQGLGAARNKGMNVARGKYFFFVDSDDYLFDNSLPELFRYAESDTSDIIGFDWAQVYSDGSALKKKREASIYNSLMSGAEYLSKLNLSGGVCPYLFSASFLKERSIVMPEGIYHEDELFLSESFIYAHQIVFIDRLVYAYYQREDSITNSKDKNQVSRRISDTLYVLDQLVTLEERTNLNELQKEGLRRKIISLTTDFIVNLIRFRVDKAQVKSNIQELSNRKLYPLPDISYSWKYILFRLVFNYTPSIVLASRLGLFKKE</sequence>
<organism evidence="4 5">
    <name type="scientific">Dysgonomonas alginatilytica</name>
    <dbReference type="NCBI Taxonomy" id="1605892"/>
    <lineage>
        <taxon>Bacteria</taxon>
        <taxon>Pseudomonadati</taxon>
        <taxon>Bacteroidota</taxon>
        <taxon>Bacteroidia</taxon>
        <taxon>Bacteroidales</taxon>
        <taxon>Dysgonomonadaceae</taxon>
        <taxon>Dysgonomonas</taxon>
    </lineage>
</organism>
<evidence type="ECO:0000313" key="5">
    <source>
        <dbReference type="Proteomes" id="UP000247973"/>
    </source>
</evidence>
<name>A0A2V3PNS6_9BACT</name>
<feature type="domain" description="Glycosyltransferase 2-like" evidence="3">
    <location>
        <begin position="3"/>
        <end position="153"/>
    </location>
</feature>
<dbReference type="AlphaFoldDB" id="A0A2V3PNS6"/>
<dbReference type="Gene3D" id="3.90.550.10">
    <property type="entry name" value="Spore Coat Polysaccharide Biosynthesis Protein SpsA, Chain A"/>
    <property type="match status" value="1"/>
</dbReference>
<reference evidence="4 5" key="1">
    <citation type="submission" date="2018-03" db="EMBL/GenBank/DDBJ databases">
        <title>Genomic Encyclopedia of Archaeal and Bacterial Type Strains, Phase II (KMG-II): from individual species to whole genera.</title>
        <authorList>
            <person name="Goeker M."/>
        </authorList>
    </citation>
    <scope>NUCLEOTIDE SEQUENCE [LARGE SCALE GENOMIC DNA]</scope>
    <source>
        <strain evidence="4 5">DSM 100214</strain>
    </source>
</reference>
<comment type="caution">
    <text evidence="4">The sequence shown here is derived from an EMBL/GenBank/DDBJ whole genome shotgun (WGS) entry which is preliminary data.</text>
</comment>
<proteinExistence type="predicted"/>
<dbReference type="PANTHER" id="PTHR22916:SF51">
    <property type="entry name" value="GLYCOSYLTRANSFERASE EPSH-RELATED"/>
    <property type="match status" value="1"/>
</dbReference>
<dbReference type="CDD" id="cd00761">
    <property type="entry name" value="Glyco_tranf_GTA_type"/>
    <property type="match status" value="1"/>
</dbReference>
<dbReference type="SUPFAM" id="SSF53448">
    <property type="entry name" value="Nucleotide-diphospho-sugar transferases"/>
    <property type="match status" value="1"/>
</dbReference>
<dbReference type="InterPro" id="IPR001173">
    <property type="entry name" value="Glyco_trans_2-like"/>
</dbReference>
<dbReference type="EMBL" id="QICL01000020">
    <property type="protein sequence ID" value="PXV62335.1"/>
    <property type="molecule type" value="Genomic_DNA"/>
</dbReference>
<evidence type="ECO:0000256" key="1">
    <source>
        <dbReference type="ARBA" id="ARBA00022676"/>
    </source>
</evidence>
<accession>A0A2V3PNS6</accession>
<dbReference type="PANTHER" id="PTHR22916">
    <property type="entry name" value="GLYCOSYLTRANSFERASE"/>
    <property type="match status" value="1"/>
</dbReference>
<dbReference type="GO" id="GO:0016758">
    <property type="term" value="F:hexosyltransferase activity"/>
    <property type="evidence" value="ECO:0007669"/>
    <property type="project" value="UniProtKB-ARBA"/>
</dbReference>
<keyword evidence="2 4" id="KW-0808">Transferase</keyword>